<dbReference type="AlphaFoldDB" id="A0A819U9Z8"/>
<proteinExistence type="predicted"/>
<feature type="non-terminal residue" evidence="1">
    <location>
        <position position="1"/>
    </location>
</feature>
<sequence>SIIIIFFVYETPKPDIRNIMMVTALRYVNNVPHLDILTGALLNADVFLCGKIKQFLIHLFIVNAKFKIDETLIFLSAIAIVSLFAVEEGIKICVVVLDSIYSQKQS</sequence>
<name>A0A819U9Z8_9BILA</name>
<protein>
    <submittedName>
        <fullName evidence="1">Uncharacterized protein</fullName>
    </submittedName>
</protein>
<dbReference type="Proteomes" id="UP000663823">
    <property type="component" value="Unassembled WGS sequence"/>
</dbReference>
<organism evidence="1 2">
    <name type="scientific">Rotaria sordida</name>
    <dbReference type="NCBI Taxonomy" id="392033"/>
    <lineage>
        <taxon>Eukaryota</taxon>
        <taxon>Metazoa</taxon>
        <taxon>Spiralia</taxon>
        <taxon>Gnathifera</taxon>
        <taxon>Rotifera</taxon>
        <taxon>Eurotatoria</taxon>
        <taxon>Bdelloidea</taxon>
        <taxon>Philodinida</taxon>
        <taxon>Philodinidae</taxon>
        <taxon>Rotaria</taxon>
    </lineage>
</organism>
<reference evidence="1" key="1">
    <citation type="submission" date="2021-02" db="EMBL/GenBank/DDBJ databases">
        <authorList>
            <person name="Nowell W R."/>
        </authorList>
    </citation>
    <scope>NUCLEOTIDE SEQUENCE</scope>
</reference>
<accession>A0A819U9Z8</accession>
<evidence type="ECO:0000313" key="2">
    <source>
        <dbReference type="Proteomes" id="UP000663823"/>
    </source>
</evidence>
<gene>
    <name evidence="1" type="ORF">OTI717_LOCUS33688</name>
</gene>
<dbReference type="EMBL" id="CAJOAX010011313">
    <property type="protein sequence ID" value="CAF4091326.1"/>
    <property type="molecule type" value="Genomic_DNA"/>
</dbReference>
<comment type="caution">
    <text evidence="1">The sequence shown here is derived from an EMBL/GenBank/DDBJ whole genome shotgun (WGS) entry which is preliminary data.</text>
</comment>
<evidence type="ECO:0000313" key="1">
    <source>
        <dbReference type="EMBL" id="CAF4091326.1"/>
    </source>
</evidence>